<proteinExistence type="predicted"/>
<dbReference type="EMBL" id="JBHULK010000003">
    <property type="protein sequence ID" value="MFD2535433.1"/>
    <property type="molecule type" value="Genomic_DNA"/>
</dbReference>
<accession>A0ABW5JSF5</accession>
<evidence type="ECO:0000313" key="1">
    <source>
        <dbReference type="EMBL" id="MFD2535433.1"/>
    </source>
</evidence>
<keyword evidence="2" id="KW-1185">Reference proteome</keyword>
<name>A0ABW5JSF5_9FLAO</name>
<reference evidence="2" key="1">
    <citation type="journal article" date="2019" name="Int. J. Syst. Evol. Microbiol.">
        <title>The Global Catalogue of Microorganisms (GCM) 10K type strain sequencing project: providing services to taxonomists for standard genome sequencing and annotation.</title>
        <authorList>
            <consortium name="The Broad Institute Genomics Platform"/>
            <consortium name="The Broad Institute Genome Sequencing Center for Infectious Disease"/>
            <person name="Wu L."/>
            <person name="Ma J."/>
        </authorList>
    </citation>
    <scope>NUCLEOTIDE SEQUENCE [LARGE SCALE GENOMIC DNA]</scope>
    <source>
        <strain evidence="2">KCTC 42903</strain>
    </source>
</reference>
<dbReference type="RefSeq" id="WP_388017886.1">
    <property type="nucleotide sequence ID" value="NZ_JBHUDT010000003.1"/>
</dbReference>
<evidence type="ECO:0000313" key="2">
    <source>
        <dbReference type="Proteomes" id="UP001597441"/>
    </source>
</evidence>
<evidence type="ECO:0008006" key="3">
    <source>
        <dbReference type="Google" id="ProtNLM"/>
    </source>
</evidence>
<gene>
    <name evidence="1" type="ORF">ACFSQS_10005</name>
</gene>
<sequence>MLAGNLEYVMASLPNLTFSNSEAIQHEVTSLFKKYALLTDAPTHLVDLLHEEAEKYLSEKQCRDFKQIQLNAIHQSCFQNHKNKVVSEFSIFINQLKQELKTFRIARKSDEAIGKNSYKLIGDLPNNPLDAELQLLKLQWQKLDMLSVGHYANISALILYKLKLQVLLRWWSFNESVGFEAFQQTLKTEVYGR</sequence>
<protein>
    <recommendedName>
        <fullName evidence="3">DUF2764 family protein</fullName>
    </recommendedName>
</protein>
<organism evidence="1 2">
    <name type="scientific">Gelatiniphilus marinus</name>
    <dbReference type="NCBI Taxonomy" id="1759464"/>
    <lineage>
        <taxon>Bacteria</taxon>
        <taxon>Pseudomonadati</taxon>
        <taxon>Bacteroidota</taxon>
        <taxon>Flavobacteriia</taxon>
        <taxon>Flavobacteriales</taxon>
        <taxon>Flavobacteriaceae</taxon>
        <taxon>Gelatiniphilus</taxon>
    </lineage>
</organism>
<comment type="caution">
    <text evidence="1">The sequence shown here is derived from an EMBL/GenBank/DDBJ whole genome shotgun (WGS) entry which is preliminary data.</text>
</comment>
<dbReference type="Proteomes" id="UP001597441">
    <property type="component" value="Unassembled WGS sequence"/>
</dbReference>